<dbReference type="EMBL" id="WISB01000033">
    <property type="protein sequence ID" value="MQW68639.1"/>
    <property type="molecule type" value="Genomic_DNA"/>
</dbReference>
<name>A0A6G1WFZ6_9HYPH</name>
<proteinExistence type="predicted"/>
<dbReference type="AlphaFoldDB" id="A0A6G1WFZ6"/>
<sequence>MSASEALLSLPMRLIGRPKADLAFELSLSIRNLEKNSRRSAVMGLSLKTEEADRLARELSRLTGETMTDAMTKAMRERLERLRAAGGE</sequence>
<evidence type="ECO:0000313" key="1">
    <source>
        <dbReference type="EMBL" id="MQW68639.1"/>
    </source>
</evidence>
<dbReference type="EMBL" id="NBUC01000066">
    <property type="protein sequence ID" value="PLU04291.1"/>
    <property type="molecule type" value="Genomic_DNA"/>
</dbReference>
<dbReference type="InterPro" id="IPR011660">
    <property type="entry name" value="VapB-like"/>
</dbReference>
<dbReference type="Proteomes" id="UP001190825">
    <property type="component" value="Unassembled WGS sequence"/>
</dbReference>
<protein>
    <submittedName>
        <fullName evidence="1">Uncharacterized protein</fullName>
    </submittedName>
</protein>
<reference evidence="2" key="2">
    <citation type="submission" date="2017-04" db="EMBL/GenBank/DDBJ databases">
        <authorList>
            <person name="Porter S."/>
            <person name="Friesen M.L."/>
            <person name="Faber-Hammond J."/>
        </authorList>
    </citation>
    <scope>NUCLEOTIDE SEQUENCE</scope>
    <source>
        <strain evidence="2">Str16</strain>
    </source>
</reference>
<evidence type="ECO:0000313" key="2">
    <source>
        <dbReference type="EMBL" id="PLU04291.1"/>
    </source>
</evidence>
<comment type="caution">
    <text evidence="1">The sequence shown here is derived from an EMBL/GenBank/DDBJ whole genome shotgun (WGS) entry which is preliminary data.</text>
</comment>
<reference evidence="1" key="1">
    <citation type="journal article" date="2013" name="Genome Biol.">
        <title>Comparative genomics of the core and accessory genomes of 48 Sinorhizobium strains comprising five genospecies.</title>
        <authorList>
            <person name="Sugawara M."/>
            <person name="Epstein B."/>
            <person name="Badgley B.D."/>
            <person name="Unno T."/>
            <person name="Xu L."/>
            <person name="Reese J."/>
            <person name="Gyaneshwar P."/>
            <person name="Denny R."/>
            <person name="Mudge J."/>
            <person name="Bharti A.K."/>
            <person name="Farmer A.D."/>
            <person name="May G.D."/>
            <person name="Woodward J.E."/>
            <person name="Medigue C."/>
            <person name="Vallenet D."/>
            <person name="Lajus A."/>
            <person name="Rouy Z."/>
            <person name="Martinez-Vaz B."/>
            <person name="Tiffin P."/>
            <person name="Young N.D."/>
            <person name="Sadowsky M.J."/>
        </authorList>
    </citation>
    <scope>NUCLEOTIDE SEQUENCE</scope>
    <source>
        <strain evidence="1">M1</strain>
    </source>
</reference>
<dbReference type="Pfam" id="PF07704">
    <property type="entry name" value="PSK_trans_fac"/>
    <property type="match status" value="1"/>
</dbReference>
<keyword evidence="3" id="KW-1185">Reference proteome</keyword>
<accession>A0A6G1WFZ6</accession>
<reference evidence="2 3" key="3">
    <citation type="journal article" date="2018" name="FEMS Microbiol. Ecol.">
        <title>Co-invading symbiotic mutualists of Medicago polymorpha retain high ancestral diversity and contain diverse accessory genomes.</title>
        <authorList>
            <person name="Porter S.S."/>
            <person name="Faber-Hammond J.J."/>
            <person name="Friesen M.L."/>
        </authorList>
    </citation>
    <scope>NUCLEOTIDE SEQUENCE [LARGE SCALE GENOMIC DNA]</scope>
    <source>
        <strain evidence="2 3">Str16</strain>
    </source>
</reference>
<gene>
    <name evidence="2" type="ORF">BMJ33_12460</name>
    <name evidence="1" type="ORF">GHJ91_05455</name>
</gene>
<evidence type="ECO:0000313" key="3">
    <source>
        <dbReference type="Proteomes" id="UP001190825"/>
    </source>
</evidence>
<organism evidence="1">
    <name type="scientific">Sinorhizobium medicae</name>
    <dbReference type="NCBI Taxonomy" id="110321"/>
    <lineage>
        <taxon>Bacteria</taxon>
        <taxon>Pseudomonadati</taxon>
        <taxon>Pseudomonadota</taxon>
        <taxon>Alphaproteobacteria</taxon>
        <taxon>Hyphomicrobiales</taxon>
        <taxon>Rhizobiaceae</taxon>
        <taxon>Sinorhizobium/Ensifer group</taxon>
        <taxon>Sinorhizobium</taxon>
    </lineage>
</organism>